<name>A0A2T3AZU8_AMORE</name>
<gene>
    <name evidence="2" type="ORF">M430DRAFT_247306</name>
</gene>
<dbReference type="GeneID" id="36573205"/>
<proteinExistence type="predicted"/>
<sequence length="141" mass="15760">MVVVVLKGYRVEFELGHTFPESVHRPPSTVHRPPQSRVKDGRTLALFLSFLFHGDSMAITLVLVCYFCVYSISSVRMESTAPASVGRVEEAVGCDHQGCMYSQYPRSPSAHARYYRANDKVKLSTNLQREFGNGDSVGKPF</sequence>
<evidence type="ECO:0000256" key="1">
    <source>
        <dbReference type="SAM" id="Phobius"/>
    </source>
</evidence>
<feature type="transmembrane region" description="Helical" evidence="1">
    <location>
        <begin position="44"/>
        <end position="69"/>
    </location>
</feature>
<organism evidence="2 3">
    <name type="scientific">Amorphotheca resinae ATCC 22711</name>
    <dbReference type="NCBI Taxonomy" id="857342"/>
    <lineage>
        <taxon>Eukaryota</taxon>
        <taxon>Fungi</taxon>
        <taxon>Dikarya</taxon>
        <taxon>Ascomycota</taxon>
        <taxon>Pezizomycotina</taxon>
        <taxon>Leotiomycetes</taxon>
        <taxon>Helotiales</taxon>
        <taxon>Amorphothecaceae</taxon>
        <taxon>Amorphotheca</taxon>
    </lineage>
</organism>
<protein>
    <submittedName>
        <fullName evidence="2">Uncharacterized protein</fullName>
    </submittedName>
</protein>
<dbReference type="Proteomes" id="UP000241818">
    <property type="component" value="Unassembled WGS sequence"/>
</dbReference>
<reference evidence="2 3" key="1">
    <citation type="journal article" date="2018" name="New Phytol.">
        <title>Comparative genomics and transcriptomics depict ericoid mycorrhizal fungi as versatile saprotrophs and plant mutualists.</title>
        <authorList>
            <person name="Martino E."/>
            <person name="Morin E."/>
            <person name="Grelet G.A."/>
            <person name="Kuo A."/>
            <person name="Kohler A."/>
            <person name="Daghino S."/>
            <person name="Barry K.W."/>
            <person name="Cichocki N."/>
            <person name="Clum A."/>
            <person name="Dockter R.B."/>
            <person name="Hainaut M."/>
            <person name="Kuo R.C."/>
            <person name="LaButti K."/>
            <person name="Lindahl B.D."/>
            <person name="Lindquist E.A."/>
            <person name="Lipzen A."/>
            <person name="Khouja H.R."/>
            <person name="Magnuson J."/>
            <person name="Murat C."/>
            <person name="Ohm R.A."/>
            <person name="Singer S.W."/>
            <person name="Spatafora J.W."/>
            <person name="Wang M."/>
            <person name="Veneault-Fourrey C."/>
            <person name="Henrissat B."/>
            <person name="Grigoriev I.V."/>
            <person name="Martin F.M."/>
            <person name="Perotto S."/>
        </authorList>
    </citation>
    <scope>NUCLEOTIDE SEQUENCE [LARGE SCALE GENOMIC DNA]</scope>
    <source>
        <strain evidence="2 3">ATCC 22711</strain>
    </source>
</reference>
<dbReference type="RefSeq" id="XP_024720194.1">
    <property type="nucleotide sequence ID" value="XM_024865124.1"/>
</dbReference>
<evidence type="ECO:0000313" key="3">
    <source>
        <dbReference type="Proteomes" id="UP000241818"/>
    </source>
</evidence>
<dbReference type="InParanoid" id="A0A2T3AZU8"/>
<keyword evidence="3" id="KW-1185">Reference proteome</keyword>
<accession>A0A2T3AZU8</accession>
<keyword evidence="1" id="KW-0472">Membrane</keyword>
<keyword evidence="1" id="KW-0812">Transmembrane</keyword>
<keyword evidence="1" id="KW-1133">Transmembrane helix</keyword>
<dbReference type="AlphaFoldDB" id="A0A2T3AZU8"/>
<evidence type="ECO:0000313" key="2">
    <source>
        <dbReference type="EMBL" id="PSS16686.1"/>
    </source>
</evidence>
<dbReference type="EMBL" id="KZ679012">
    <property type="protein sequence ID" value="PSS16686.1"/>
    <property type="molecule type" value="Genomic_DNA"/>
</dbReference>